<dbReference type="InterPro" id="IPR037185">
    <property type="entry name" value="EmrE-like"/>
</dbReference>
<feature type="domain" description="EamA" evidence="3">
    <location>
        <begin position="3"/>
        <end position="54"/>
    </location>
</feature>
<evidence type="ECO:0000313" key="4">
    <source>
        <dbReference type="EMBL" id="MDK6862347.1"/>
    </source>
</evidence>
<dbReference type="Pfam" id="PF00892">
    <property type="entry name" value="EamA"/>
    <property type="match status" value="1"/>
</dbReference>
<comment type="similarity">
    <text evidence="1">Belongs to the EamA transporter family.</text>
</comment>
<dbReference type="EMBL" id="JASOLZ010000083">
    <property type="protein sequence ID" value="MDK6862347.1"/>
    <property type="molecule type" value="Genomic_DNA"/>
</dbReference>
<keyword evidence="2" id="KW-1133">Transmembrane helix</keyword>
<accession>A0ABD4ZH55</accession>
<protein>
    <submittedName>
        <fullName evidence="4">EamA family transporter</fullName>
    </submittedName>
</protein>
<evidence type="ECO:0000259" key="3">
    <source>
        <dbReference type="Pfam" id="PF00892"/>
    </source>
</evidence>
<sequence length="60" mass="7087">MNSLRWLPVHLAGIMLYFIPLVALFLSWLFLDEQFTFLQGVGFIVTVLSVYFLNRKYSEE</sequence>
<gene>
    <name evidence="4" type="ORF">QP355_06880</name>
</gene>
<dbReference type="Gene3D" id="1.10.3730.20">
    <property type="match status" value="1"/>
</dbReference>
<organism evidence="4 5">
    <name type="scientific">Gardnerella vaginalis</name>
    <dbReference type="NCBI Taxonomy" id="2702"/>
    <lineage>
        <taxon>Bacteria</taxon>
        <taxon>Bacillati</taxon>
        <taxon>Actinomycetota</taxon>
        <taxon>Actinomycetes</taxon>
        <taxon>Bifidobacteriales</taxon>
        <taxon>Bifidobacteriaceae</taxon>
        <taxon>Gardnerella</taxon>
    </lineage>
</organism>
<comment type="caution">
    <text evidence="4">The sequence shown here is derived from an EMBL/GenBank/DDBJ whole genome shotgun (WGS) entry which is preliminary data.</text>
</comment>
<evidence type="ECO:0000313" key="5">
    <source>
        <dbReference type="Proteomes" id="UP001238969"/>
    </source>
</evidence>
<reference evidence="4 5" key="1">
    <citation type="submission" date="2023-05" db="EMBL/GenBank/DDBJ databases">
        <title>Cataloging the Phylogenetic Diversity of Human Bladder Bacteria.</title>
        <authorList>
            <person name="Du J."/>
        </authorList>
    </citation>
    <scope>NUCLEOTIDE SEQUENCE [LARGE SCALE GENOMIC DNA]</scope>
    <source>
        <strain evidence="4 5">UMB6972</strain>
    </source>
</reference>
<dbReference type="Proteomes" id="UP001238969">
    <property type="component" value="Unassembled WGS sequence"/>
</dbReference>
<dbReference type="InterPro" id="IPR000620">
    <property type="entry name" value="EamA_dom"/>
</dbReference>
<feature type="transmembrane region" description="Helical" evidence="2">
    <location>
        <begin position="37"/>
        <end position="54"/>
    </location>
</feature>
<evidence type="ECO:0000256" key="1">
    <source>
        <dbReference type="ARBA" id="ARBA00007362"/>
    </source>
</evidence>
<feature type="transmembrane region" description="Helical" evidence="2">
    <location>
        <begin position="7"/>
        <end position="31"/>
    </location>
</feature>
<keyword evidence="2" id="KW-0812">Transmembrane</keyword>
<dbReference type="SUPFAM" id="SSF103481">
    <property type="entry name" value="Multidrug resistance efflux transporter EmrE"/>
    <property type="match status" value="1"/>
</dbReference>
<dbReference type="AlphaFoldDB" id="A0ABD4ZH55"/>
<dbReference type="RefSeq" id="WP_224158382.1">
    <property type="nucleotide sequence ID" value="NZ_JASOLZ010000083.1"/>
</dbReference>
<keyword evidence="2" id="KW-0472">Membrane</keyword>
<proteinExistence type="inferred from homology"/>
<evidence type="ECO:0000256" key="2">
    <source>
        <dbReference type="SAM" id="Phobius"/>
    </source>
</evidence>
<name>A0ABD4ZH55_GARVA</name>